<feature type="domain" description="RecA family profile 1" evidence="8">
    <location>
        <begin position="87"/>
        <end position="262"/>
    </location>
</feature>
<dbReference type="GO" id="GO:0042148">
    <property type="term" value="P:DNA strand invasion"/>
    <property type="evidence" value="ECO:0007669"/>
    <property type="project" value="TreeGrafter"/>
</dbReference>
<dbReference type="PANTHER" id="PTHR22942">
    <property type="entry name" value="RECA/RAD51/RADA DNA STRAND-PAIRING FAMILY MEMBER"/>
    <property type="match status" value="1"/>
</dbReference>
<evidence type="ECO:0000256" key="1">
    <source>
        <dbReference type="ARBA" id="ARBA00004123"/>
    </source>
</evidence>
<name>A0A1D8NMS0_YARLL</name>
<dbReference type="OMA" id="IACKDLE"/>
<feature type="compositionally biased region" description="Low complexity" evidence="7">
    <location>
        <begin position="329"/>
        <end position="343"/>
    </location>
</feature>
<evidence type="ECO:0000313" key="10">
    <source>
        <dbReference type="Proteomes" id="UP000182444"/>
    </source>
</evidence>
<protein>
    <recommendedName>
        <fullName evidence="8">RecA family profile 1 domain-containing protein</fullName>
    </recommendedName>
</protein>
<dbReference type="InterPro" id="IPR013632">
    <property type="entry name" value="Rad51_C"/>
</dbReference>
<keyword evidence="5" id="KW-0234">DNA repair</keyword>
<dbReference type="InterPro" id="IPR020588">
    <property type="entry name" value="RecA_ATP-bd"/>
</dbReference>
<evidence type="ECO:0000259" key="8">
    <source>
        <dbReference type="PROSITE" id="PS50162"/>
    </source>
</evidence>
<evidence type="ECO:0000256" key="6">
    <source>
        <dbReference type="ARBA" id="ARBA00023242"/>
    </source>
</evidence>
<feature type="region of interest" description="Disordered" evidence="7">
    <location>
        <begin position="313"/>
        <end position="343"/>
    </location>
</feature>
<dbReference type="RefSeq" id="XP_505243.1">
    <property type="nucleotide sequence ID" value="XM_505243.3"/>
</dbReference>
<dbReference type="SUPFAM" id="SSF52540">
    <property type="entry name" value="P-loop containing nucleoside triphosphate hydrolases"/>
    <property type="match status" value="1"/>
</dbReference>
<dbReference type="Proteomes" id="UP000182444">
    <property type="component" value="Chromosome 1F"/>
</dbReference>
<evidence type="ECO:0000256" key="4">
    <source>
        <dbReference type="ARBA" id="ARBA00022840"/>
    </source>
</evidence>
<evidence type="ECO:0000256" key="2">
    <source>
        <dbReference type="ARBA" id="ARBA00022741"/>
    </source>
</evidence>
<reference evidence="9 10" key="1">
    <citation type="journal article" date="2016" name="PLoS ONE">
        <title>Sequence Assembly of Yarrowia lipolytica Strain W29/CLIB89 Shows Transposable Element Diversity.</title>
        <authorList>
            <person name="Magnan C."/>
            <person name="Yu J."/>
            <person name="Chang I."/>
            <person name="Jahn E."/>
            <person name="Kanomata Y."/>
            <person name="Wu J."/>
            <person name="Zeller M."/>
            <person name="Oakes M."/>
            <person name="Baldi P."/>
            <person name="Sandmeyer S."/>
        </authorList>
    </citation>
    <scope>NUCLEOTIDE SEQUENCE [LARGE SCALE GENOMIC DNA]</scope>
    <source>
        <strain evidence="10">CLIB89(W29)</strain>
    </source>
</reference>
<keyword evidence="6" id="KW-0539">Nucleus</keyword>
<dbReference type="PROSITE" id="PS50162">
    <property type="entry name" value="RECA_2"/>
    <property type="match status" value="1"/>
</dbReference>
<dbReference type="GO" id="GO:0006312">
    <property type="term" value="P:mitotic recombination"/>
    <property type="evidence" value="ECO:0007669"/>
    <property type="project" value="TreeGrafter"/>
</dbReference>
<organism evidence="9 10">
    <name type="scientific">Yarrowia lipolytica</name>
    <name type="common">Candida lipolytica</name>
    <dbReference type="NCBI Taxonomy" id="4952"/>
    <lineage>
        <taxon>Eukaryota</taxon>
        <taxon>Fungi</taxon>
        <taxon>Dikarya</taxon>
        <taxon>Ascomycota</taxon>
        <taxon>Saccharomycotina</taxon>
        <taxon>Dipodascomycetes</taxon>
        <taxon>Dipodascales</taxon>
        <taxon>Dipodascales incertae sedis</taxon>
        <taxon>Yarrowia</taxon>
    </lineage>
</organism>
<dbReference type="GO" id="GO:0005524">
    <property type="term" value="F:ATP binding"/>
    <property type="evidence" value="ECO:0007669"/>
    <property type="project" value="UniProtKB-KW"/>
</dbReference>
<dbReference type="Gene3D" id="3.40.50.300">
    <property type="entry name" value="P-loop containing nucleotide triphosphate hydrolases"/>
    <property type="match status" value="1"/>
</dbReference>
<proteinExistence type="predicted"/>
<gene>
    <name evidence="9" type="ORF">YALI1_F14024g</name>
</gene>
<evidence type="ECO:0000313" key="9">
    <source>
        <dbReference type="EMBL" id="AOW06944.1"/>
    </source>
</evidence>
<dbReference type="eggNOG" id="KOG1564">
    <property type="taxonomic scope" value="Eukaryota"/>
</dbReference>
<evidence type="ECO:0000256" key="5">
    <source>
        <dbReference type="ARBA" id="ARBA00023204"/>
    </source>
</evidence>
<dbReference type="VEuPathDB" id="FungiDB:YALI0_F10307g"/>
<dbReference type="GeneID" id="2909008"/>
<dbReference type="CDD" id="cd19491">
    <property type="entry name" value="XRCC3"/>
    <property type="match status" value="1"/>
</dbReference>
<dbReference type="Pfam" id="PF08423">
    <property type="entry name" value="Rad51"/>
    <property type="match status" value="1"/>
</dbReference>
<dbReference type="VEuPathDB" id="FungiDB:YALI1_F14024g"/>
<dbReference type="KEGG" id="yli:2909008"/>
<feature type="compositionally biased region" description="Polar residues" evidence="7">
    <location>
        <begin position="316"/>
        <end position="327"/>
    </location>
</feature>
<keyword evidence="4" id="KW-0067">ATP-binding</keyword>
<dbReference type="AlphaFoldDB" id="A0A1D8NMS0"/>
<dbReference type="GO" id="GO:0003690">
    <property type="term" value="F:double-stranded DNA binding"/>
    <property type="evidence" value="ECO:0007669"/>
    <property type="project" value="TreeGrafter"/>
</dbReference>
<dbReference type="GO" id="GO:0003697">
    <property type="term" value="F:single-stranded DNA binding"/>
    <property type="evidence" value="ECO:0007669"/>
    <property type="project" value="TreeGrafter"/>
</dbReference>
<dbReference type="GO" id="GO:0140664">
    <property type="term" value="F:ATP-dependent DNA damage sensor activity"/>
    <property type="evidence" value="ECO:0007669"/>
    <property type="project" value="InterPro"/>
</dbReference>
<dbReference type="GO" id="GO:0005634">
    <property type="term" value="C:nucleus"/>
    <property type="evidence" value="ECO:0007669"/>
    <property type="project" value="UniProtKB-SubCell"/>
</dbReference>
<accession>A0A1D8NMS0</accession>
<dbReference type="InterPro" id="IPR047348">
    <property type="entry name" value="XRCC3-like_C"/>
</dbReference>
<dbReference type="OrthoDB" id="1861185at2759"/>
<dbReference type="GO" id="GO:0061982">
    <property type="term" value="P:meiosis I cell cycle process"/>
    <property type="evidence" value="ECO:0007669"/>
    <property type="project" value="UniProtKB-ARBA"/>
</dbReference>
<sequence>MADLYRQTTDDITIEFEDKYEDQFEAFVKYQVSTCDLLTADPRLVGAWGEQKVLKCHQLATDLESRLSEHISMERVDFDVDSERERPLDAISTGVRKIDTVMNGGFPTGTLCEVAGESAAGKSHFLLQLCVNVQLARGEGGLGKKAVFISTESGLETRRLVQMMDHVIKLGHDNISLHHVSFIACKDLEQQDRVFQYNLPNLLEDSSYGLVVIDSLAAHYRSEELTSKGDFSSRDKRLLRTLHHLKGLARKHNVAVVFANQISALPGRELTIGAEFLPTLLEKQLPYFSGWKAPVVSHTQDGREKLVPDATPQDFMLSSSESDNHPSGSPMLSQLSSQHSLPSFSSQQPLFPVGSKVPTLGQVLANSVDIRVVLKHTDSHRTFEVVFSNPYKFDTSVIPYEITTGALVDKDDMELVEHELL</sequence>
<dbReference type="GO" id="GO:0000150">
    <property type="term" value="F:DNA strand exchange activity"/>
    <property type="evidence" value="ECO:0007669"/>
    <property type="project" value="TreeGrafter"/>
</dbReference>
<evidence type="ECO:0000256" key="7">
    <source>
        <dbReference type="SAM" id="MobiDB-lite"/>
    </source>
</evidence>
<keyword evidence="3" id="KW-0227">DNA damage</keyword>
<comment type="subcellular location">
    <subcellularLocation>
        <location evidence="1">Nucleus</location>
    </subcellularLocation>
</comment>
<dbReference type="GO" id="GO:0000730">
    <property type="term" value="P:DNA recombinase assembly"/>
    <property type="evidence" value="ECO:0007669"/>
    <property type="project" value="TreeGrafter"/>
</dbReference>
<dbReference type="EMBL" id="CP017558">
    <property type="protein sequence ID" value="AOW06944.1"/>
    <property type="molecule type" value="Genomic_DNA"/>
</dbReference>
<dbReference type="PANTHER" id="PTHR22942:SF66">
    <property type="entry name" value="RE19845P"/>
    <property type="match status" value="1"/>
</dbReference>
<dbReference type="InterPro" id="IPR027417">
    <property type="entry name" value="P-loop_NTPase"/>
</dbReference>
<evidence type="ECO:0000256" key="3">
    <source>
        <dbReference type="ARBA" id="ARBA00022763"/>
    </source>
</evidence>
<keyword evidence="2" id="KW-0547">Nucleotide-binding</keyword>